<gene>
    <name evidence="6" type="ORF">M422DRAFT_170613</name>
</gene>
<dbReference type="HOGENOM" id="CLU_032862_1_0_1"/>
<evidence type="ECO:0000256" key="2">
    <source>
        <dbReference type="ARBA" id="ARBA00022737"/>
    </source>
</evidence>
<dbReference type="GO" id="GO:0005739">
    <property type="term" value="C:mitochondrion"/>
    <property type="evidence" value="ECO:0007669"/>
    <property type="project" value="TreeGrafter"/>
</dbReference>
<dbReference type="PANTHER" id="PTHR12655:SF0">
    <property type="entry name" value="ACYL-COENZYME A THIOESTERASE 9, MITOCHONDRIAL"/>
    <property type="match status" value="1"/>
</dbReference>
<name>A0A0C9V714_SPHS4</name>
<dbReference type="PANTHER" id="PTHR12655">
    <property type="entry name" value="ACYL-COA THIOESTERASE"/>
    <property type="match status" value="1"/>
</dbReference>
<evidence type="ECO:0000256" key="3">
    <source>
        <dbReference type="ARBA" id="ARBA00022801"/>
    </source>
</evidence>
<dbReference type="PROSITE" id="PS51770">
    <property type="entry name" value="HOTDOG_ACOT"/>
    <property type="match status" value="2"/>
</dbReference>
<dbReference type="InterPro" id="IPR029069">
    <property type="entry name" value="HotDog_dom_sf"/>
</dbReference>
<evidence type="ECO:0000256" key="4">
    <source>
        <dbReference type="ARBA" id="ARBA00022946"/>
    </source>
</evidence>
<dbReference type="SUPFAM" id="SSF54637">
    <property type="entry name" value="Thioesterase/thiol ester dehydrase-isomerase"/>
    <property type="match status" value="2"/>
</dbReference>
<evidence type="ECO:0000313" key="7">
    <source>
        <dbReference type="Proteomes" id="UP000054279"/>
    </source>
</evidence>
<evidence type="ECO:0000259" key="5">
    <source>
        <dbReference type="PROSITE" id="PS51770"/>
    </source>
</evidence>
<dbReference type="Proteomes" id="UP000054279">
    <property type="component" value="Unassembled WGS sequence"/>
</dbReference>
<proteinExistence type="inferred from homology"/>
<dbReference type="GO" id="GO:0047617">
    <property type="term" value="F:fatty acyl-CoA hydrolase activity"/>
    <property type="evidence" value="ECO:0007669"/>
    <property type="project" value="TreeGrafter"/>
</dbReference>
<keyword evidence="4" id="KW-0809">Transit peptide</keyword>
<feature type="domain" description="HotDog ACOT-type" evidence="5">
    <location>
        <begin position="1"/>
        <end position="61"/>
    </location>
</feature>
<dbReference type="EMBL" id="KN837127">
    <property type="protein sequence ID" value="KIJ42774.1"/>
    <property type="molecule type" value="Genomic_DNA"/>
</dbReference>
<dbReference type="InterPro" id="IPR033120">
    <property type="entry name" value="HOTDOG_ACOT"/>
</dbReference>
<keyword evidence="2" id="KW-0677">Repeat</keyword>
<dbReference type="AlphaFoldDB" id="A0A0C9V714"/>
<feature type="non-terminal residue" evidence="6">
    <location>
        <position position="293"/>
    </location>
</feature>
<protein>
    <recommendedName>
        <fullName evidence="5">HotDog ACOT-type domain-containing protein</fullName>
    </recommendedName>
</protein>
<dbReference type="Gene3D" id="3.10.129.10">
    <property type="entry name" value="Hotdog Thioesterase"/>
    <property type="match status" value="2"/>
</dbReference>
<reference evidence="6 7" key="1">
    <citation type="submission" date="2014-06" db="EMBL/GenBank/DDBJ databases">
        <title>Evolutionary Origins and Diversification of the Mycorrhizal Mutualists.</title>
        <authorList>
            <consortium name="DOE Joint Genome Institute"/>
            <consortium name="Mycorrhizal Genomics Consortium"/>
            <person name="Kohler A."/>
            <person name="Kuo A."/>
            <person name="Nagy L.G."/>
            <person name="Floudas D."/>
            <person name="Copeland A."/>
            <person name="Barry K.W."/>
            <person name="Cichocki N."/>
            <person name="Veneault-Fourrey C."/>
            <person name="LaButti K."/>
            <person name="Lindquist E.A."/>
            <person name="Lipzen A."/>
            <person name="Lundell T."/>
            <person name="Morin E."/>
            <person name="Murat C."/>
            <person name="Riley R."/>
            <person name="Ohm R."/>
            <person name="Sun H."/>
            <person name="Tunlid A."/>
            <person name="Henrissat B."/>
            <person name="Grigoriev I.V."/>
            <person name="Hibbett D.S."/>
            <person name="Martin F."/>
        </authorList>
    </citation>
    <scope>NUCLEOTIDE SEQUENCE [LARGE SCALE GENOMIC DNA]</scope>
    <source>
        <strain evidence="6 7">SS14</strain>
    </source>
</reference>
<feature type="domain" description="HotDog ACOT-type" evidence="5">
    <location>
        <begin position="135"/>
        <end position="246"/>
    </location>
</feature>
<organism evidence="6 7">
    <name type="scientific">Sphaerobolus stellatus (strain SS14)</name>
    <dbReference type="NCBI Taxonomy" id="990650"/>
    <lineage>
        <taxon>Eukaryota</taxon>
        <taxon>Fungi</taxon>
        <taxon>Dikarya</taxon>
        <taxon>Basidiomycota</taxon>
        <taxon>Agaricomycotina</taxon>
        <taxon>Agaricomycetes</taxon>
        <taxon>Phallomycetidae</taxon>
        <taxon>Geastrales</taxon>
        <taxon>Sphaerobolaceae</taxon>
        <taxon>Sphaerobolus</taxon>
    </lineage>
</organism>
<evidence type="ECO:0000313" key="6">
    <source>
        <dbReference type="EMBL" id="KIJ42774.1"/>
    </source>
</evidence>
<dbReference type="OrthoDB" id="331699at2759"/>
<sequence>LSRLDMLLPLFHHNVCDLHLSGHVIHTGKSSMEVVVKVELLGGKEETVLLGRFSMVCRDAFTQKARPRYSIWVPIWNHIFIMRKTTHKERRGILALRSLDRVSPSKEEAGELHQLYLNYGENSKRNYHTERVWMEDTSLENCILMFPQERNVHSKILGDYFQLGFTTATLFGHHVRFLSLDGLSFSNSVPIGSILRLRSKVALTAFSEKYPALVHTIVEANIVDLATGKELTTNDFKFTWCDDDGEPLARRVVPKTYQDAMEWIEAKRAVDTGDEIRRIKELKAKLINKDPSL</sequence>
<keyword evidence="7" id="KW-1185">Reference proteome</keyword>
<keyword evidence="3" id="KW-0378">Hydrolase</keyword>
<accession>A0A0C9V714</accession>
<evidence type="ECO:0000256" key="1">
    <source>
        <dbReference type="ARBA" id="ARBA00010458"/>
    </source>
</evidence>
<feature type="non-terminal residue" evidence="6">
    <location>
        <position position="1"/>
    </location>
</feature>
<dbReference type="GO" id="GO:0006637">
    <property type="term" value="P:acyl-CoA metabolic process"/>
    <property type="evidence" value="ECO:0007669"/>
    <property type="project" value="TreeGrafter"/>
</dbReference>
<comment type="similarity">
    <text evidence="1">Belongs to the acyl coenzyme A hydrolase family.</text>
</comment>